<keyword evidence="2" id="KW-0732">Signal</keyword>
<keyword evidence="1" id="KW-0812">Transmembrane</keyword>
<dbReference type="AlphaFoldDB" id="A0AAU8NDE2"/>
<proteinExistence type="predicted"/>
<protein>
    <submittedName>
        <fullName evidence="3">Uncharacterized protein</fullName>
    </submittedName>
</protein>
<sequence length="267" mass="29653">MMVMKYVRFMMMICIGLMCSYFIAPNTYAGSVPQDVQSFAEGEGLDQFKMMILEDPEGYGYKNEEEVKGVTLGRGFEVYLFDVNKFPNISDSLIDVSKPTAQYDFIVKSGGMGKSFLSVERYEGKFRVVLAGGDASRLDESLHVMSKALSTDVSTVDPVLIKDGNIRYLAMKVDGKEVNIPDVPKEKNSLMGGMDNHQLWDSAKTIDLLKEFQAQEVDPNTDGAGGYPAIHSDKSNKDYTNIALISLIIALVGVVVLYMFLKKKENI</sequence>
<feature type="transmembrane region" description="Helical" evidence="1">
    <location>
        <begin position="242"/>
        <end position="261"/>
    </location>
</feature>
<name>A0AAU8NDE2_9BACL</name>
<reference evidence="3" key="1">
    <citation type="submission" date="2024-05" db="EMBL/GenBank/DDBJ databases">
        <title>Draft genome assemblies of 36 bacteria isolated from hibernating arctic ground squirrels.</title>
        <authorList>
            <person name="McKee H."/>
            <person name="Mullen L."/>
            <person name="Drown D.M."/>
            <person name="Duddleston K.N."/>
        </authorList>
    </citation>
    <scope>NUCLEOTIDE SEQUENCE</scope>
    <source>
        <strain evidence="3">AN1007</strain>
    </source>
</reference>
<feature type="signal peptide" evidence="2">
    <location>
        <begin position="1"/>
        <end position="29"/>
    </location>
</feature>
<feature type="chain" id="PRO_5043470861" evidence="2">
    <location>
        <begin position="30"/>
        <end position="267"/>
    </location>
</feature>
<evidence type="ECO:0000313" key="3">
    <source>
        <dbReference type="EMBL" id="XCP95925.1"/>
    </source>
</evidence>
<dbReference type="RefSeq" id="WP_366294075.1">
    <property type="nucleotide sequence ID" value="NZ_CP159992.1"/>
</dbReference>
<keyword evidence="1" id="KW-1133">Transmembrane helix</keyword>
<accession>A0AAU8NDE2</accession>
<dbReference type="EMBL" id="CP159992">
    <property type="protein sequence ID" value="XCP95925.1"/>
    <property type="molecule type" value="Genomic_DNA"/>
</dbReference>
<gene>
    <name evidence="3" type="ORF">ABXS70_04190</name>
</gene>
<evidence type="ECO:0000256" key="2">
    <source>
        <dbReference type="SAM" id="SignalP"/>
    </source>
</evidence>
<keyword evidence="1" id="KW-0472">Membrane</keyword>
<organism evidence="3">
    <name type="scientific">Paenibacillus sp. AN1007</name>
    <dbReference type="NCBI Taxonomy" id="3151385"/>
    <lineage>
        <taxon>Bacteria</taxon>
        <taxon>Bacillati</taxon>
        <taxon>Bacillota</taxon>
        <taxon>Bacilli</taxon>
        <taxon>Bacillales</taxon>
        <taxon>Paenibacillaceae</taxon>
        <taxon>Paenibacillus</taxon>
    </lineage>
</organism>
<evidence type="ECO:0000256" key="1">
    <source>
        <dbReference type="SAM" id="Phobius"/>
    </source>
</evidence>